<accession>F8F5K9</accession>
<reference evidence="2 3" key="2">
    <citation type="journal article" date="2013" name="Genome Announc.">
        <title>Genome Sequence of Growth-Improving Paenibacillus mucilaginosus Strain KNP414.</title>
        <authorList>
            <person name="Lu J.J."/>
            <person name="Wang J.F."/>
            <person name="Hu X.F."/>
        </authorList>
    </citation>
    <scope>NUCLEOTIDE SEQUENCE [LARGE SCALE GENOMIC DNA]</scope>
    <source>
        <strain evidence="2 3">KNP414</strain>
    </source>
</reference>
<dbReference type="KEGG" id="pms:KNP414_02621"/>
<proteinExistence type="predicted"/>
<dbReference type="AlphaFoldDB" id="F8F5K9"/>
<gene>
    <name evidence="2" type="ordered locus">KNP414_02621</name>
</gene>
<feature type="transmembrane region" description="Helical" evidence="1">
    <location>
        <begin position="25"/>
        <end position="48"/>
    </location>
</feature>
<dbReference type="HOGENOM" id="CLU_2899872_0_0_9"/>
<evidence type="ECO:0000313" key="3">
    <source>
        <dbReference type="Proteomes" id="UP000006620"/>
    </source>
</evidence>
<protein>
    <submittedName>
        <fullName evidence="2">Uncharacterized protein</fullName>
    </submittedName>
</protein>
<dbReference type="PATRIC" id="fig|1036673.3.peg.2380"/>
<keyword evidence="1" id="KW-0812">Transmembrane</keyword>
<dbReference type="Proteomes" id="UP000006620">
    <property type="component" value="Chromosome"/>
</dbReference>
<keyword evidence="1" id="KW-0472">Membrane</keyword>
<evidence type="ECO:0000256" key="1">
    <source>
        <dbReference type="SAM" id="Phobius"/>
    </source>
</evidence>
<name>F8F5K9_PAEMK</name>
<reference evidence="3" key="1">
    <citation type="submission" date="2011-06" db="EMBL/GenBank/DDBJ databases">
        <title>Complete genome sequence of Paenibacillus mucilaginosus KNP414.</title>
        <authorList>
            <person name="Wang J."/>
            <person name="Hu S."/>
            <person name="Hu X."/>
            <person name="Zhang B."/>
            <person name="Dong D."/>
            <person name="Zhang S."/>
            <person name="Zhao K."/>
            <person name="Wu D."/>
        </authorList>
    </citation>
    <scope>NUCLEOTIDE SEQUENCE [LARGE SCALE GENOMIC DNA]</scope>
    <source>
        <strain evidence="3">KNP414</strain>
    </source>
</reference>
<sequence>MAVFLLLCTVETVRCLTLTQLFMRITPAALPLIPGAVLYSILSGFRIYGGMLRESHPLSSFV</sequence>
<keyword evidence="1" id="KW-1133">Transmembrane helix</keyword>
<organism evidence="2 3">
    <name type="scientific">Paenibacillus mucilaginosus (strain KNP414)</name>
    <dbReference type="NCBI Taxonomy" id="1036673"/>
    <lineage>
        <taxon>Bacteria</taxon>
        <taxon>Bacillati</taxon>
        <taxon>Bacillota</taxon>
        <taxon>Bacilli</taxon>
        <taxon>Bacillales</taxon>
        <taxon>Paenibacillaceae</taxon>
        <taxon>Paenibacillus</taxon>
    </lineage>
</organism>
<evidence type="ECO:0000313" key="2">
    <source>
        <dbReference type="EMBL" id="AEI41182.1"/>
    </source>
</evidence>
<dbReference type="EMBL" id="CP002869">
    <property type="protein sequence ID" value="AEI41182.1"/>
    <property type="molecule type" value="Genomic_DNA"/>
</dbReference>